<evidence type="ECO:0000256" key="4">
    <source>
        <dbReference type="ARBA" id="ARBA00022553"/>
    </source>
</evidence>
<dbReference type="InterPro" id="IPR005467">
    <property type="entry name" value="His_kinase_dom"/>
</dbReference>
<keyword evidence="9" id="KW-0902">Two-component regulatory system</keyword>
<dbReference type="PROSITE" id="PS50885">
    <property type="entry name" value="HAMP"/>
    <property type="match status" value="1"/>
</dbReference>
<dbReference type="InterPro" id="IPR004358">
    <property type="entry name" value="Sig_transdc_His_kin-like_C"/>
</dbReference>
<dbReference type="PROSITE" id="PS50109">
    <property type="entry name" value="HIS_KIN"/>
    <property type="match status" value="1"/>
</dbReference>
<keyword evidence="8 11" id="KW-1133">Transmembrane helix</keyword>
<dbReference type="PANTHER" id="PTHR45436:SF15">
    <property type="entry name" value="SENSOR HISTIDINE KINASE CUSS"/>
    <property type="match status" value="1"/>
</dbReference>
<evidence type="ECO:0000259" key="12">
    <source>
        <dbReference type="PROSITE" id="PS50109"/>
    </source>
</evidence>
<comment type="caution">
    <text evidence="14">The sequence shown here is derived from an EMBL/GenBank/DDBJ whole genome shotgun (WGS) entry which is preliminary data.</text>
</comment>
<dbReference type="SMART" id="SM00387">
    <property type="entry name" value="HATPase_c"/>
    <property type="match status" value="1"/>
</dbReference>
<evidence type="ECO:0000313" key="14">
    <source>
        <dbReference type="EMBL" id="PIT01000.1"/>
    </source>
</evidence>
<dbReference type="SMART" id="SM00388">
    <property type="entry name" value="HisKA"/>
    <property type="match status" value="1"/>
</dbReference>
<dbReference type="Gene3D" id="3.30.565.10">
    <property type="entry name" value="Histidine kinase-like ATPase, C-terminal domain"/>
    <property type="match status" value="1"/>
</dbReference>
<dbReference type="Pfam" id="PF00512">
    <property type="entry name" value="HisKA"/>
    <property type="match status" value="1"/>
</dbReference>
<feature type="transmembrane region" description="Helical" evidence="11">
    <location>
        <begin position="7"/>
        <end position="30"/>
    </location>
</feature>
<dbReference type="PRINTS" id="PR00344">
    <property type="entry name" value="BCTRLSENSOR"/>
</dbReference>
<evidence type="ECO:0000256" key="1">
    <source>
        <dbReference type="ARBA" id="ARBA00000085"/>
    </source>
</evidence>
<dbReference type="RefSeq" id="WP_100176221.1">
    <property type="nucleotide sequence ID" value="NZ_LFJC01000003.1"/>
</dbReference>
<evidence type="ECO:0000256" key="11">
    <source>
        <dbReference type="SAM" id="Phobius"/>
    </source>
</evidence>
<dbReference type="InterPro" id="IPR003594">
    <property type="entry name" value="HATPase_dom"/>
</dbReference>
<dbReference type="CDD" id="cd00082">
    <property type="entry name" value="HisKA"/>
    <property type="match status" value="1"/>
</dbReference>
<proteinExistence type="predicted"/>
<evidence type="ECO:0000313" key="15">
    <source>
        <dbReference type="Proteomes" id="UP000228930"/>
    </source>
</evidence>
<feature type="domain" description="Histidine kinase" evidence="12">
    <location>
        <begin position="254"/>
        <end position="454"/>
    </location>
</feature>
<dbReference type="GO" id="GO:0000155">
    <property type="term" value="F:phosphorelay sensor kinase activity"/>
    <property type="evidence" value="ECO:0007669"/>
    <property type="project" value="InterPro"/>
</dbReference>
<accession>A0A2M6U8R4</accession>
<evidence type="ECO:0000256" key="8">
    <source>
        <dbReference type="ARBA" id="ARBA00022989"/>
    </source>
</evidence>
<dbReference type="InterPro" id="IPR003660">
    <property type="entry name" value="HAMP_dom"/>
</dbReference>
<dbReference type="InterPro" id="IPR036097">
    <property type="entry name" value="HisK_dim/P_sf"/>
</dbReference>
<keyword evidence="10 11" id="KW-0472">Membrane</keyword>
<keyword evidence="5" id="KW-0808">Transferase</keyword>
<organism evidence="14 15">
    <name type="scientific">Bradyrhizobium nitroreducens</name>
    <dbReference type="NCBI Taxonomy" id="709803"/>
    <lineage>
        <taxon>Bacteria</taxon>
        <taxon>Pseudomonadati</taxon>
        <taxon>Pseudomonadota</taxon>
        <taxon>Alphaproteobacteria</taxon>
        <taxon>Hyphomicrobiales</taxon>
        <taxon>Nitrobacteraceae</taxon>
        <taxon>Bradyrhizobium</taxon>
    </lineage>
</organism>
<evidence type="ECO:0000259" key="13">
    <source>
        <dbReference type="PROSITE" id="PS50885"/>
    </source>
</evidence>
<dbReference type="Proteomes" id="UP000228930">
    <property type="component" value="Unassembled WGS sequence"/>
</dbReference>
<dbReference type="InterPro" id="IPR003661">
    <property type="entry name" value="HisK_dim/P_dom"/>
</dbReference>
<keyword evidence="4" id="KW-0597">Phosphoprotein</keyword>
<dbReference type="InterPro" id="IPR036890">
    <property type="entry name" value="HATPase_C_sf"/>
</dbReference>
<keyword evidence="6 11" id="KW-0812">Transmembrane</keyword>
<name>A0A2M6U8R4_9BRAD</name>
<reference evidence="14 15" key="1">
    <citation type="submission" date="2015-06" db="EMBL/GenBank/DDBJ databases">
        <title>Comparative genome analysis of nirS-carrying Bradyrhizobium sp. strains.</title>
        <authorList>
            <person name="Ishii S."/>
            <person name="Jang J."/>
            <person name="Nishizawa T."/>
            <person name="Senoo K."/>
        </authorList>
    </citation>
    <scope>NUCLEOTIDE SEQUENCE [LARGE SCALE GENOMIC DNA]</scope>
    <source>
        <strain evidence="14 15">TSA1</strain>
    </source>
</reference>
<dbReference type="GO" id="GO:0005886">
    <property type="term" value="C:plasma membrane"/>
    <property type="evidence" value="ECO:0007669"/>
    <property type="project" value="TreeGrafter"/>
</dbReference>
<gene>
    <name evidence="14" type="ORF">TSA1_09710</name>
</gene>
<dbReference type="EC" id="2.7.13.3" evidence="3"/>
<comment type="subcellular location">
    <subcellularLocation>
        <location evidence="2">Membrane</location>
        <topology evidence="2">Multi-pass membrane protein</topology>
    </subcellularLocation>
</comment>
<comment type="catalytic activity">
    <reaction evidence="1">
        <text>ATP + protein L-histidine = ADP + protein N-phospho-L-histidine.</text>
        <dbReference type="EC" id="2.7.13.3"/>
    </reaction>
</comment>
<dbReference type="Pfam" id="PF02518">
    <property type="entry name" value="HATPase_c"/>
    <property type="match status" value="1"/>
</dbReference>
<dbReference type="EMBL" id="LFJC01000003">
    <property type="protein sequence ID" value="PIT01000.1"/>
    <property type="molecule type" value="Genomic_DNA"/>
</dbReference>
<keyword evidence="15" id="KW-1185">Reference proteome</keyword>
<sequence>MNRIRGSITLIAAALLSVVIAVVLTCVLILQFSLLDDDGTFAHSDAATAIKAAIGQDERGELIIDEHSPKAAKVTPTLLELKRMFSGFWYVISDGRSVIQYGPVPKRVLAGLANEQKKSAFSEYAVNDTSTRRSLSAVVDQTDAGETLIEVGGAAYSRWQMFMSTVQDTSYIRIPIFIVLVGTILAAIVIVPMLIARPVRRVAVAAELIDGTREGVRLPEKSAPLELVPMVSAFNRALERIDATTSAQRRFLSNSAHELRTPLARARTRLEGVGDKALKAALVSDLQSLSSIITMLLQLARLSSAPAQETEIDLVATAKRIAAEHAPSALDSGVEIEFSAPDGSIKTYGSDQAIRIALANIIRNALQHSREGQQVLVEVEAPATVRVIDRGPGIAPGDRSAVLQPFVRGRQDGDGTGLGLAIVAQVMALHKGLVAIDDTPGGGATIVLRFPSAEVSSNPARDCEREKAPT</sequence>
<dbReference type="AlphaFoldDB" id="A0A2M6U8R4"/>
<dbReference type="InterPro" id="IPR050428">
    <property type="entry name" value="TCS_sensor_his_kinase"/>
</dbReference>
<keyword evidence="7" id="KW-0418">Kinase</keyword>
<evidence type="ECO:0000256" key="9">
    <source>
        <dbReference type="ARBA" id="ARBA00023012"/>
    </source>
</evidence>
<evidence type="ECO:0000256" key="3">
    <source>
        <dbReference type="ARBA" id="ARBA00012438"/>
    </source>
</evidence>
<evidence type="ECO:0000256" key="10">
    <source>
        <dbReference type="ARBA" id="ARBA00023136"/>
    </source>
</evidence>
<evidence type="ECO:0000256" key="6">
    <source>
        <dbReference type="ARBA" id="ARBA00022692"/>
    </source>
</evidence>
<feature type="domain" description="HAMP" evidence="13">
    <location>
        <begin position="193"/>
        <end position="246"/>
    </location>
</feature>
<evidence type="ECO:0000256" key="2">
    <source>
        <dbReference type="ARBA" id="ARBA00004141"/>
    </source>
</evidence>
<protein>
    <recommendedName>
        <fullName evidence="3">histidine kinase</fullName>
        <ecNumber evidence="3">2.7.13.3</ecNumber>
    </recommendedName>
</protein>
<evidence type="ECO:0000256" key="7">
    <source>
        <dbReference type="ARBA" id="ARBA00022777"/>
    </source>
</evidence>
<dbReference type="PANTHER" id="PTHR45436">
    <property type="entry name" value="SENSOR HISTIDINE KINASE YKOH"/>
    <property type="match status" value="1"/>
</dbReference>
<evidence type="ECO:0000256" key="5">
    <source>
        <dbReference type="ARBA" id="ARBA00022679"/>
    </source>
</evidence>
<dbReference type="SUPFAM" id="SSF55874">
    <property type="entry name" value="ATPase domain of HSP90 chaperone/DNA topoisomerase II/histidine kinase"/>
    <property type="match status" value="1"/>
</dbReference>
<feature type="transmembrane region" description="Helical" evidence="11">
    <location>
        <begin position="171"/>
        <end position="195"/>
    </location>
</feature>
<dbReference type="SUPFAM" id="SSF47384">
    <property type="entry name" value="Homodimeric domain of signal transducing histidine kinase"/>
    <property type="match status" value="1"/>
</dbReference>
<dbReference type="Gene3D" id="1.10.287.130">
    <property type="match status" value="1"/>
</dbReference>